<keyword evidence="2 4" id="KW-0808">Transferase</keyword>
<feature type="binding site" evidence="4">
    <location>
        <begin position="113"/>
        <end position="114"/>
    </location>
    <ligand>
        <name>S-adenosyl-L-methionine</name>
        <dbReference type="ChEBI" id="CHEBI:59789"/>
    </ligand>
</feature>
<dbReference type="SUPFAM" id="SSF53335">
    <property type="entry name" value="S-adenosyl-L-methionine-dependent methyltransferases"/>
    <property type="match status" value="1"/>
</dbReference>
<evidence type="ECO:0000313" key="6">
    <source>
        <dbReference type="Proteomes" id="UP001185012"/>
    </source>
</evidence>
<comment type="similarity">
    <text evidence="4">Belongs to the class I-like SAM-binding methyltransferase superfamily. MenG/UbiE family.</text>
</comment>
<dbReference type="PROSITE" id="PS51608">
    <property type="entry name" value="SAM_MT_UBIE"/>
    <property type="match status" value="1"/>
</dbReference>
<dbReference type="NCBIfam" id="NF001244">
    <property type="entry name" value="PRK00216.1-5"/>
    <property type="match status" value="1"/>
</dbReference>
<keyword evidence="6" id="KW-1185">Reference proteome</keyword>
<dbReference type="GO" id="GO:0032259">
    <property type="term" value="P:methylation"/>
    <property type="evidence" value="ECO:0007669"/>
    <property type="project" value="UniProtKB-KW"/>
</dbReference>
<comment type="caution">
    <text evidence="4">Lacks conserved residue(s) required for the propagation of feature annotation.</text>
</comment>
<dbReference type="PANTHER" id="PTHR43591:SF24">
    <property type="entry name" value="2-METHOXY-6-POLYPRENYL-1,4-BENZOQUINOL METHYLASE, MITOCHONDRIAL"/>
    <property type="match status" value="1"/>
</dbReference>
<dbReference type="InterPro" id="IPR029063">
    <property type="entry name" value="SAM-dependent_MTases_sf"/>
</dbReference>
<dbReference type="HAMAP" id="MF_01813">
    <property type="entry name" value="MenG_UbiE_methyltr"/>
    <property type="match status" value="1"/>
</dbReference>
<dbReference type="Gene3D" id="3.40.50.150">
    <property type="entry name" value="Vaccinia Virus protein VP39"/>
    <property type="match status" value="1"/>
</dbReference>
<comment type="catalytic activity">
    <reaction evidence="4">
        <text>a 2-demethylmenaquinol + S-adenosyl-L-methionine = a menaquinol + S-adenosyl-L-homocysteine + H(+)</text>
        <dbReference type="Rhea" id="RHEA:42640"/>
        <dbReference type="Rhea" id="RHEA-COMP:9539"/>
        <dbReference type="Rhea" id="RHEA-COMP:9563"/>
        <dbReference type="ChEBI" id="CHEBI:15378"/>
        <dbReference type="ChEBI" id="CHEBI:18151"/>
        <dbReference type="ChEBI" id="CHEBI:55437"/>
        <dbReference type="ChEBI" id="CHEBI:57856"/>
        <dbReference type="ChEBI" id="CHEBI:59789"/>
        <dbReference type="EC" id="2.1.1.163"/>
    </reaction>
</comment>
<dbReference type="PANTHER" id="PTHR43591">
    <property type="entry name" value="METHYLTRANSFERASE"/>
    <property type="match status" value="1"/>
</dbReference>
<dbReference type="GO" id="GO:0008425">
    <property type="term" value="F:2-methoxy-6-polyprenyl-1,4-benzoquinol methyltransferase activity"/>
    <property type="evidence" value="ECO:0007669"/>
    <property type="project" value="UniProtKB-EC"/>
</dbReference>
<evidence type="ECO:0000256" key="3">
    <source>
        <dbReference type="ARBA" id="ARBA00022691"/>
    </source>
</evidence>
<evidence type="ECO:0000256" key="2">
    <source>
        <dbReference type="ARBA" id="ARBA00022679"/>
    </source>
</evidence>
<dbReference type="Proteomes" id="UP001185012">
    <property type="component" value="Unassembled WGS sequence"/>
</dbReference>
<dbReference type="PROSITE" id="PS01183">
    <property type="entry name" value="UBIE_1"/>
    <property type="match status" value="1"/>
</dbReference>
<keyword evidence="1 4" id="KW-0489">Methyltransferase</keyword>
<gene>
    <name evidence="4" type="primary">menG</name>
    <name evidence="5" type="ORF">JOE21_000493</name>
</gene>
<feature type="binding site" evidence="4">
    <location>
        <position position="65"/>
    </location>
    <ligand>
        <name>S-adenosyl-L-methionine</name>
        <dbReference type="ChEBI" id="CHEBI:59789"/>
    </ligand>
</feature>
<evidence type="ECO:0000256" key="4">
    <source>
        <dbReference type="HAMAP-Rule" id="MF_01813"/>
    </source>
</evidence>
<organism evidence="5 6">
    <name type="scientific">Desmospora profundinema</name>
    <dbReference type="NCBI Taxonomy" id="1571184"/>
    <lineage>
        <taxon>Bacteria</taxon>
        <taxon>Bacillati</taxon>
        <taxon>Bacillota</taxon>
        <taxon>Bacilli</taxon>
        <taxon>Bacillales</taxon>
        <taxon>Thermoactinomycetaceae</taxon>
        <taxon>Desmospora</taxon>
    </lineage>
</organism>
<reference evidence="5 6" key="1">
    <citation type="submission" date="2023-07" db="EMBL/GenBank/DDBJ databases">
        <title>Genomic Encyclopedia of Type Strains, Phase IV (KMG-IV): sequencing the most valuable type-strain genomes for metagenomic binning, comparative biology and taxonomic classification.</title>
        <authorList>
            <person name="Goeker M."/>
        </authorList>
    </citation>
    <scope>NUCLEOTIDE SEQUENCE [LARGE SCALE GENOMIC DNA]</scope>
    <source>
        <strain evidence="5 6">DSM 45903</strain>
    </source>
</reference>
<comment type="caution">
    <text evidence="5">The sequence shown here is derived from an EMBL/GenBank/DDBJ whole genome shotgun (WGS) entry which is preliminary data.</text>
</comment>
<keyword evidence="4" id="KW-0474">Menaquinone biosynthesis</keyword>
<evidence type="ECO:0000256" key="1">
    <source>
        <dbReference type="ARBA" id="ARBA00022603"/>
    </source>
</evidence>
<protein>
    <recommendedName>
        <fullName evidence="4">Demethylmenaquinone methyltransferase</fullName>
        <ecNumber evidence="4">2.1.1.163</ecNumber>
    </recommendedName>
</protein>
<feature type="binding site" evidence="4">
    <location>
        <position position="85"/>
    </location>
    <ligand>
        <name>S-adenosyl-L-methionine</name>
        <dbReference type="ChEBI" id="CHEBI:59789"/>
    </ligand>
</feature>
<dbReference type="PROSITE" id="PS01184">
    <property type="entry name" value="UBIE_2"/>
    <property type="match status" value="1"/>
</dbReference>
<dbReference type="NCBIfam" id="TIGR01934">
    <property type="entry name" value="MenG_MenH_UbiE"/>
    <property type="match status" value="1"/>
</dbReference>
<accession>A0ABU1IIA1</accession>
<dbReference type="EMBL" id="JAVDQG010000001">
    <property type="protein sequence ID" value="MDR6224505.1"/>
    <property type="molecule type" value="Genomic_DNA"/>
</dbReference>
<dbReference type="GO" id="GO:0043770">
    <property type="term" value="F:demethylmenaquinone methyltransferase activity"/>
    <property type="evidence" value="ECO:0007669"/>
    <property type="project" value="UniProtKB-EC"/>
</dbReference>
<dbReference type="NCBIfam" id="NF001243">
    <property type="entry name" value="PRK00216.1-4"/>
    <property type="match status" value="1"/>
</dbReference>
<dbReference type="CDD" id="cd02440">
    <property type="entry name" value="AdoMet_MTases"/>
    <property type="match status" value="1"/>
</dbReference>
<evidence type="ECO:0000313" key="5">
    <source>
        <dbReference type="EMBL" id="MDR6224505.1"/>
    </source>
</evidence>
<comment type="pathway">
    <text evidence="4">Quinol/quinone metabolism; menaquinone biosynthesis; menaquinol from 1,4-dihydroxy-2-naphthoate: step 2/2.</text>
</comment>
<dbReference type="InterPro" id="IPR023576">
    <property type="entry name" value="UbiE/COQ5_MeTrFase_CS"/>
</dbReference>
<keyword evidence="3 4" id="KW-0949">S-adenosyl-L-methionine</keyword>
<dbReference type="RefSeq" id="WP_309861894.1">
    <property type="nucleotide sequence ID" value="NZ_JAVDQG010000001.1"/>
</dbReference>
<comment type="function">
    <text evidence="4">Methyltransferase required for the conversion of demethylmenaquinol (DMKH2) to menaquinol (MKH2).</text>
</comment>
<proteinExistence type="inferred from homology"/>
<dbReference type="EC" id="2.1.1.163" evidence="4"/>
<dbReference type="Pfam" id="PF01209">
    <property type="entry name" value="Ubie_methyltran"/>
    <property type="match status" value="1"/>
</dbReference>
<dbReference type="InterPro" id="IPR004033">
    <property type="entry name" value="UbiE/COQ5_MeTrFase"/>
</dbReference>
<name>A0ABU1IIA1_9BACL</name>
<sequence length="245" mass="27766">MSRQTKVTGETKQQFVHEVFESIAKDYDRMNTLLSFRRHKAWRTQAMKKMAVQPGDTAIDVCCGTCDWSLSLAEASGTGNVVGLDFSRNMLHVGEQKVKAAGKTAQVELIHGNAMELPFPDHTFDHATIGFALRNVPDYRHVIREMARVVKPGGQVVSLELSKPTWPPFRAVYYFYFQRILPRLGKLFADRYEQYRWLPESLVTFPDYKELARIMKEEGCFDRVDVKPLTGGIAALHIGRVKGGA</sequence>